<keyword evidence="11" id="KW-1185">Reference proteome</keyword>
<accession>A0A969WBX6</accession>
<dbReference type="InterPro" id="IPR008410">
    <property type="entry name" value="BCSC_C"/>
</dbReference>
<dbReference type="Pfam" id="PF13432">
    <property type="entry name" value="TPR_16"/>
    <property type="match status" value="1"/>
</dbReference>
<gene>
    <name evidence="10" type="ORF">G7Y82_15525</name>
</gene>
<dbReference type="InterPro" id="IPR019734">
    <property type="entry name" value="TPR_rpt"/>
</dbReference>
<evidence type="ECO:0000256" key="5">
    <source>
        <dbReference type="ARBA" id="ARBA00022803"/>
    </source>
</evidence>
<feature type="repeat" description="TPR" evidence="7">
    <location>
        <begin position="315"/>
        <end position="348"/>
    </location>
</feature>
<dbReference type="InterPro" id="IPR011990">
    <property type="entry name" value="TPR-like_helical_dom_sf"/>
</dbReference>
<comment type="caution">
    <text evidence="10">The sequence shown here is derived from an EMBL/GenBank/DDBJ whole genome shotgun (WGS) entry which is preliminary data.</text>
</comment>
<keyword evidence="3 8" id="KW-0732">Signal</keyword>
<feature type="domain" description="Cellulose synthase operon C C-terminal" evidence="9">
    <location>
        <begin position="988"/>
        <end position="1323"/>
    </location>
</feature>
<dbReference type="EMBL" id="JAAVXB010000009">
    <property type="protein sequence ID" value="NKF23728.1"/>
    <property type="molecule type" value="Genomic_DNA"/>
</dbReference>
<dbReference type="Proteomes" id="UP000653472">
    <property type="component" value="Unassembled WGS sequence"/>
</dbReference>
<name>A0A969WBX6_9GAMM</name>
<evidence type="ECO:0000313" key="11">
    <source>
        <dbReference type="Proteomes" id="UP000653472"/>
    </source>
</evidence>
<dbReference type="GO" id="GO:0006011">
    <property type="term" value="P:UDP-alpha-D-glucose metabolic process"/>
    <property type="evidence" value="ECO:0007669"/>
    <property type="project" value="InterPro"/>
</dbReference>
<keyword evidence="5 7" id="KW-0802">TPR repeat</keyword>
<dbReference type="InterPro" id="IPR051012">
    <property type="entry name" value="CellSynth/LPSAsmb/PSIAsmb"/>
</dbReference>
<dbReference type="GO" id="GO:0019867">
    <property type="term" value="C:outer membrane"/>
    <property type="evidence" value="ECO:0007669"/>
    <property type="project" value="InterPro"/>
</dbReference>
<sequence>MRAAKQYGVALGLCSGLIAASPLMAAWAQDNAAVSQLVQQAQFWDAKQRPDLALESWKRVLQADPNNAQALARLAEIENQNGNRGEAQRYLDTLRRVAPDSSATQRAQQQLSGATNAATISRARQLAQQGRAADAIGVYDQVFGGHQPPDDLTALEYYETMAGIESRYGEARDALAKLAQRNPDDPRYALTYARVLTYRANTRRDGIAKLREMAGDPKYGLDARKAWRQALIWLQATPADQALYQAYLDNAGNDPQVAEKLDALKNAKAGAVAAQASEAEGAELARAFRNLNAGELDAAESSFERLVGKGGSSAADARAGLGLIRLRQQRFKDATSLFDTAIRAKPSLEPRYREARRTALFWSRAHDAQRASDAGNTRSAEALYAQAVASPPPGGVPSAITRAYADTLVANNQSKLAEQQLRTGLRAHPNDPQLVSGLAALLYKGGRSDEASKLLATAPEASRAEFRTTQAELARQQAEALMAAGRNAEAEQKLREALTAAPESPWIRLDLARLYRRTGRDDDAEQLLNSMTEAAGNSAQAHLAQAYAFTEQQRWYDALMALEGLPTADRTPDARKLQREAWVRYQVQRSTQAAKQGDASHAAEWLGDAVTAAGDDPSLASALAQGWAALGDPARAVAVLRRSFAKRGEPDPGDRIQYAALLLQLDQDAEFEAVSTTLIQKGDMSPQQSKTLEDLIVGYRIKLADRAREEGNFGAAYKQLREVVARYPDQPRVQMALARLFASAGEPDKALAIARSLMSQPQPTDEQLYASIDAALAAGDKDTAAQWIDVAFNRKTDLVAAHRAAGRLAELRGRQAEALAHYREADALAKQQRDYTAAPPELMLIDPATGGAKSLPGPMQDLLQGTDVPIGPLLPRAPDAGTEAPLPAPVRRPISAQDARYGGYHLDAQLGAAGSTTGTSGSATSGTPVALQMDRRMHTPVADSQWTPPFDASQVKPMDRLEGEVSGWMLGGFNSRTRDGEAGLGKLFDLETPIDWVSREFRGGRIGIRLRPAYLDAGTVSGTTTLMKYGTLALINGESDNLDQTDSGLAVGAAYQIGDFVADLGTTPLGFRVESLVGGLQWSPSFGAWSLTLDLSRRAVTDSLLSYAGAYDPLTGRDWGGVVRSGARADIAYDFGRYGLYGNGGYYALTGRNVDENTQFELGGGLFVRAYQRGTQTLTVGVNLTSFGYDKNLRYYSFGHGGYFSPQFFSALTIPASFTGSVGSLSYRLDAAMGIQSFREDGTALYPNNGALQDEVEELADYEASSDIPTGYASQKNTGLGYRFGGAAQYRLTDNFQLGGTLSVDNARDYQEINLIGYLRYYFGGVQMVPTEPQIPSIFKGPLP</sequence>
<keyword evidence="6" id="KW-0135">Cellulose biosynthesis</keyword>
<dbReference type="PROSITE" id="PS50005">
    <property type="entry name" value="TPR"/>
    <property type="match status" value="1"/>
</dbReference>
<evidence type="ECO:0000313" key="10">
    <source>
        <dbReference type="EMBL" id="NKF23728.1"/>
    </source>
</evidence>
<evidence type="ECO:0000256" key="2">
    <source>
        <dbReference type="ARBA" id="ARBA00005186"/>
    </source>
</evidence>
<evidence type="ECO:0000256" key="3">
    <source>
        <dbReference type="ARBA" id="ARBA00022729"/>
    </source>
</evidence>
<comment type="pathway">
    <text evidence="2">Glycan metabolism; bacterial cellulose biosynthesis.</text>
</comment>
<dbReference type="PANTHER" id="PTHR45586">
    <property type="entry name" value="TPR REPEAT-CONTAINING PROTEIN PA4667"/>
    <property type="match status" value="1"/>
</dbReference>
<evidence type="ECO:0000256" key="6">
    <source>
        <dbReference type="ARBA" id="ARBA00022916"/>
    </source>
</evidence>
<protein>
    <submittedName>
        <fullName evidence="10">Tetratricopeptide repeat protein</fullName>
    </submittedName>
</protein>
<dbReference type="RefSeq" id="WP_168149048.1">
    <property type="nucleotide sequence ID" value="NZ_JAAVXB010000009.1"/>
</dbReference>
<dbReference type="Pfam" id="PF14559">
    <property type="entry name" value="TPR_19"/>
    <property type="match status" value="4"/>
</dbReference>
<feature type="signal peptide" evidence="8">
    <location>
        <begin position="1"/>
        <end position="25"/>
    </location>
</feature>
<dbReference type="PANTHER" id="PTHR45586:SF1">
    <property type="entry name" value="LIPOPOLYSACCHARIDE ASSEMBLY PROTEIN B"/>
    <property type="match status" value="1"/>
</dbReference>
<evidence type="ECO:0000256" key="8">
    <source>
        <dbReference type="SAM" id="SignalP"/>
    </source>
</evidence>
<dbReference type="SMART" id="SM00028">
    <property type="entry name" value="TPR"/>
    <property type="match status" value="6"/>
</dbReference>
<dbReference type="SUPFAM" id="SSF48452">
    <property type="entry name" value="TPR-like"/>
    <property type="match status" value="2"/>
</dbReference>
<reference evidence="10" key="1">
    <citation type="submission" date="2020-03" db="EMBL/GenBank/DDBJ databases">
        <title>Solimonas marina sp. nov., isolated from deep seawater of the Pacific Ocean.</title>
        <authorList>
            <person name="Liu X."/>
            <person name="Lai Q."/>
            <person name="Sun F."/>
            <person name="Gai Y."/>
            <person name="Li G."/>
            <person name="Shao Z."/>
        </authorList>
    </citation>
    <scope>NUCLEOTIDE SEQUENCE</scope>
    <source>
        <strain evidence="10">C16B3</strain>
    </source>
</reference>
<proteinExistence type="predicted"/>
<comment type="function">
    <text evidence="1">Required for maximal bacterial cellulose synthesis.</text>
</comment>
<dbReference type="PRINTS" id="PR01441">
    <property type="entry name" value="CELLSNTHASEC"/>
</dbReference>
<evidence type="ECO:0000256" key="4">
    <source>
        <dbReference type="ARBA" id="ARBA00022737"/>
    </source>
</evidence>
<evidence type="ECO:0000256" key="1">
    <source>
        <dbReference type="ARBA" id="ARBA00003476"/>
    </source>
</evidence>
<feature type="chain" id="PRO_5038121979" evidence="8">
    <location>
        <begin position="26"/>
        <end position="1344"/>
    </location>
</feature>
<organism evidence="10 11">
    <name type="scientific">Solimonas marina</name>
    <dbReference type="NCBI Taxonomy" id="2714601"/>
    <lineage>
        <taxon>Bacteria</taxon>
        <taxon>Pseudomonadati</taxon>
        <taxon>Pseudomonadota</taxon>
        <taxon>Gammaproteobacteria</taxon>
        <taxon>Nevskiales</taxon>
        <taxon>Nevskiaceae</taxon>
        <taxon>Solimonas</taxon>
    </lineage>
</organism>
<dbReference type="GO" id="GO:0030244">
    <property type="term" value="P:cellulose biosynthetic process"/>
    <property type="evidence" value="ECO:0007669"/>
    <property type="project" value="UniProtKB-KW"/>
</dbReference>
<dbReference type="Pfam" id="PF05420">
    <property type="entry name" value="BCSC_C"/>
    <property type="match status" value="1"/>
</dbReference>
<evidence type="ECO:0000256" key="7">
    <source>
        <dbReference type="PROSITE-ProRule" id="PRU00339"/>
    </source>
</evidence>
<evidence type="ECO:0000259" key="9">
    <source>
        <dbReference type="Pfam" id="PF05420"/>
    </source>
</evidence>
<keyword evidence="4" id="KW-0677">Repeat</keyword>
<dbReference type="Gene3D" id="1.25.40.10">
    <property type="entry name" value="Tetratricopeptide repeat domain"/>
    <property type="match status" value="5"/>
</dbReference>
<dbReference type="InterPro" id="IPR003921">
    <property type="entry name" value="Cell_synth_C"/>
</dbReference>